<dbReference type="InterPro" id="IPR036322">
    <property type="entry name" value="WD40_repeat_dom_sf"/>
</dbReference>
<evidence type="ECO:0000256" key="1">
    <source>
        <dbReference type="ARBA" id="ARBA00022574"/>
    </source>
</evidence>
<feature type="region of interest" description="Disordered" evidence="7">
    <location>
        <begin position="75"/>
        <end position="234"/>
    </location>
</feature>
<feature type="repeat" description="WD" evidence="6">
    <location>
        <begin position="457"/>
        <end position="499"/>
    </location>
</feature>
<feature type="compositionally biased region" description="Polar residues" evidence="7">
    <location>
        <begin position="197"/>
        <end position="216"/>
    </location>
</feature>
<protein>
    <submittedName>
        <fullName evidence="8">WD-REPEATS-REGION domain-containing protein</fullName>
    </submittedName>
</protein>
<evidence type="ECO:0000256" key="2">
    <source>
        <dbReference type="ARBA" id="ARBA00022618"/>
    </source>
</evidence>
<keyword evidence="2" id="KW-0132">Cell division</keyword>
<evidence type="ECO:0000256" key="6">
    <source>
        <dbReference type="PROSITE-ProRule" id="PRU00221"/>
    </source>
</evidence>
<dbReference type="GO" id="GO:0010997">
    <property type="term" value="F:anaphase-promoting complex binding"/>
    <property type="evidence" value="ECO:0007669"/>
    <property type="project" value="InterPro"/>
</dbReference>
<evidence type="ECO:0000256" key="5">
    <source>
        <dbReference type="ARBA" id="ARBA00023306"/>
    </source>
</evidence>
<dbReference type="GO" id="GO:1905786">
    <property type="term" value="P:positive regulation of anaphase-promoting complex-dependent catabolic process"/>
    <property type="evidence" value="ECO:0007669"/>
    <property type="project" value="TreeGrafter"/>
</dbReference>
<dbReference type="Pfam" id="PF00400">
    <property type="entry name" value="WD40"/>
    <property type="match status" value="1"/>
</dbReference>
<dbReference type="SMART" id="SM00320">
    <property type="entry name" value="WD40"/>
    <property type="match status" value="3"/>
</dbReference>
<dbReference type="InterPro" id="IPR019775">
    <property type="entry name" value="WD40_repeat_CS"/>
</dbReference>
<dbReference type="PROSITE" id="PS00678">
    <property type="entry name" value="WD_REPEATS_1"/>
    <property type="match status" value="1"/>
</dbReference>
<feature type="compositionally biased region" description="Polar residues" evidence="7">
    <location>
        <begin position="102"/>
        <end position="111"/>
    </location>
</feature>
<dbReference type="SUPFAM" id="SSF50978">
    <property type="entry name" value="WD40 repeat-like"/>
    <property type="match status" value="1"/>
</dbReference>
<dbReference type="InterPro" id="IPR015943">
    <property type="entry name" value="WD40/YVTN_repeat-like_dom_sf"/>
</dbReference>
<keyword evidence="4" id="KW-0498">Mitosis</keyword>
<dbReference type="InterPro" id="IPR033010">
    <property type="entry name" value="Cdc20/Fizzy"/>
</dbReference>
<accession>A0A8H6TQS7</accession>
<dbReference type="Proteomes" id="UP000613580">
    <property type="component" value="Unassembled WGS sequence"/>
</dbReference>
<dbReference type="PROSITE" id="PS50294">
    <property type="entry name" value="WD_REPEATS_REGION"/>
    <property type="match status" value="1"/>
</dbReference>
<keyword evidence="1 6" id="KW-0853">WD repeat</keyword>
<dbReference type="InterPro" id="IPR001680">
    <property type="entry name" value="WD40_rpt"/>
</dbReference>
<dbReference type="PANTHER" id="PTHR19918">
    <property type="entry name" value="CELL DIVISION CYCLE 20 CDC20 FIZZY -RELATED"/>
    <property type="match status" value="1"/>
</dbReference>
<dbReference type="Gene3D" id="2.130.10.10">
    <property type="entry name" value="YVTN repeat-like/Quinoprotein amine dehydrogenase"/>
    <property type="match status" value="1"/>
</dbReference>
<dbReference type="OrthoDB" id="10263272at2759"/>
<keyword evidence="3" id="KW-0677">Repeat</keyword>
<dbReference type="GO" id="GO:0031145">
    <property type="term" value="P:anaphase-promoting complex-dependent catabolic process"/>
    <property type="evidence" value="ECO:0007669"/>
    <property type="project" value="TreeGrafter"/>
</dbReference>
<gene>
    <name evidence="8" type="ORF">HMN09_00202300</name>
</gene>
<dbReference type="AlphaFoldDB" id="A0A8H6TQS7"/>
<comment type="caution">
    <text evidence="8">The sequence shown here is derived from an EMBL/GenBank/DDBJ whole genome shotgun (WGS) entry which is preliminary data.</text>
</comment>
<dbReference type="GO" id="GO:0005680">
    <property type="term" value="C:anaphase-promoting complex"/>
    <property type="evidence" value="ECO:0007669"/>
    <property type="project" value="TreeGrafter"/>
</dbReference>
<feature type="compositionally biased region" description="Polar residues" evidence="7">
    <location>
        <begin position="153"/>
        <end position="162"/>
    </location>
</feature>
<organism evidence="8 9">
    <name type="scientific">Mycena chlorophos</name>
    <name type="common">Agaric fungus</name>
    <name type="synonym">Agaricus chlorophos</name>
    <dbReference type="NCBI Taxonomy" id="658473"/>
    <lineage>
        <taxon>Eukaryota</taxon>
        <taxon>Fungi</taxon>
        <taxon>Dikarya</taxon>
        <taxon>Basidiomycota</taxon>
        <taxon>Agaricomycotina</taxon>
        <taxon>Agaricomycetes</taxon>
        <taxon>Agaricomycetidae</taxon>
        <taxon>Agaricales</taxon>
        <taxon>Marasmiineae</taxon>
        <taxon>Mycenaceae</taxon>
        <taxon>Mycena</taxon>
    </lineage>
</organism>
<evidence type="ECO:0000313" key="8">
    <source>
        <dbReference type="EMBL" id="KAF7321142.1"/>
    </source>
</evidence>
<sequence length="632" mass="68984">MPLQSSIVSNRKRRPYGWLVFARPPCLRTTTSPSSAESHGYRWSCVVALPSGTLLTTHKSWSTCSRLGYMPFNKAPDRVHKSPRCSLKTPRAPHPLVDLALQPSSNPNLTMDTPGPSRRKRVNSDAETVSDRSLKRTRTMPPPPVPLLSPGLTRSTSQSSIDLNHFPFDPEERAARRASRPPNSSASSASGTSRTSVQTDRSSDTRSLVRSASFSSFHPRPQDPASTKSPNLPHGSARYYLRATRLTLDFSVGASSQAAAAVAPVVPEANATVAIRRNPVPLAYSGHQILYFSRANRVQYRPMGYNSQNAEVGQLCRIQDKHGELVVLQAGGLEQRTGIVALATSTGSIQLWDTEMKKLVMGWTVKGVSSLAWSGAVVTVGTEKGSVRHYDTRIQPTTKMKEQAMKITRHEGRVGVLQWNADGRLLASGDDNGVVFTWDSRTRTPLDVGEYHMRRKKIQHNGEVSALAWCPWQPKLLATGDTQGAVKFWNVDDANPSSNAMTPAKFETGSAMVGLHFSTNFKELLTTVGPAAPREVIDANSVIWPLSSDAVSTNAVHVYSFPTLRPVTRESVPLANETSVVAGSVLSPISTNAPQKVVVALPAEGKLKVYDVWGSRKREIRRQASCLEASIR</sequence>
<reference evidence="8" key="1">
    <citation type="submission" date="2020-05" db="EMBL/GenBank/DDBJ databases">
        <title>Mycena genomes resolve the evolution of fungal bioluminescence.</title>
        <authorList>
            <person name="Tsai I.J."/>
        </authorList>
    </citation>
    <scope>NUCLEOTIDE SEQUENCE</scope>
    <source>
        <strain evidence="8">110903Hualien_Pintung</strain>
    </source>
</reference>
<feature type="repeat" description="WD" evidence="6">
    <location>
        <begin position="407"/>
        <end position="448"/>
    </location>
</feature>
<dbReference type="GO" id="GO:0051301">
    <property type="term" value="P:cell division"/>
    <property type="evidence" value="ECO:0007669"/>
    <property type="project" value="UniProtKB-KW"/>
</dbReference>
<dbReference type="GO" id="GO:1990757">
    <property type="term" value="F:ubiquitin ligase activator activity"/>
    <property type="evidence" value="ECO:0007669"/>
    <property type="project" value="TreeGrafter"/>
</dbReference>
<dbReference type="PANTHER" id="PTHR19918:SF8">
    <property type="entry name" value="FI02843P"/>
    <property type="match status" value="1"/>
</dbReference>
<evidence type="ECO:0000256" key="3">
    <source>
        <dbReference type="ARBA" id="ARBA00022737"/>
    </source>
</evidence>
<feature type="compositionally biased region" description="Low complexity" evidence="7">
    <location>
        <begin position="180"/>
        <end position="196"/>
    </location>
</feature>
<proteinExistence type="predicted"/>
<evidence type="ECO:0000313" key="9">
    <source>
        <dbReference type="Proteomes" id="UP000613580"/>
    </source>
</evidence>
<name>A0A8H6TQS7_MYCCL</name>
<keyword evidence="5" id="KW-0131">Cell cycle</keyword>
<evidence type="ECO:0000256" key="4">
    <source>
        <dbReference type="ARBA" id="ARBA00022776"/>
    </source>
</evidence>
<evidence type="ECO:0000256" key="7">
    <source>
        <dbReference type="SAM" id="MobiDB-lite"/>
    </source>
</evidence>
<keyword evidence="9" id="KW-1185">Reference proteome</keyword>
<dbReference type="EMBL" id="JACAZE010000002">
    <property type="protein sequence ID" value="KAF7321142.1"/>
    <property type="molecule type" value="Genomic_DNA"/>
</dbReference>
<dbReference type="PROSITE" id="PS50082">
    <property type="entry name" value="WD_REPEATS_2"/>
    <property type="match status" value="2"/>
</dbReference>